<feature type="domain" description="AB hydrolase-1" evidence="2">
    <location>
        <begin position="20"/>
        <end position="131"/>
    </location>
</feature>
<accession>A0A4Y8L2E6</accession>
<reference evidence="3 4" key="1">
    <citation type="submission" date="2019-03" db="EMBL/GenBank/DDBJ databases">
        <title>San Antonio Military Medical Center submission to MRSN (WRAIR), pending publication.</title>
        <authorList>
            <person name="Blyth D.M."/>
            <person name="Mccarthy S.L."/>
            <person name="Schall S.E."/>
            <person name="Stam J.A."/>
            <person name="Ong A.C."/>
            <person name="Mcgann P.T."/>
        </authorList>
    </citation>
    <scope>NUCLEOTIDE SEQUENCE [LARGE SCALE GENOMIC DNA]</scope>
    <source>
        <strain evidence="3 4">MRSN571793</strain>
    </source>
</reference>
<protein>
    <submittedName>
        <fullName evidence="3">Alpha/beta hydrolase</fullName>
    </submittedName>
</protein>
<dbReference type="PANTHER" id="PTHR43798:SF31">
    <property type="entry name" value="AB HYDROLASE SUPERFAMILY PROTEIN YCLE"/>
    <property type="match status" value="1"/>
</dbReference>
<keyword evidence="1 3" id="KW-0378">Hydrolase</keyword>
<keyword evidence="4" id="KW-1185">Reference proteome</keyword>
<evidence type="ECO:0000259" key="2">
    <source>
        <dbReference type="Pfam" id="PF00561"/>
    </source>
</evidence>
<organism evidence="3 4">
    <name type="scientific">Dysgonomonas capnocytophagoides</name>
    <dbReference type="NCBI Taxonomy" id="45254"/>
    <lineage>
        <taxon>Bacteria</taxon>
        <taxon>Pseudomonadati</taxon>
        <taxon>Bacteroidota</taxon>
        <taxon>Bacteroidia</taxon>
        <taxon>Bacteroidales</taxon>
        <taxon>Dysgonomonadaceae</taxon>
        <taxon>Dysgonomonas</taxon>
    </lineage>
</organism>
<dbReference type="EMBL" id="SOML01000007">
    <property type="protein sequence ID" value="TFD95682.1"/>
    <property type="molecule type" value="Genomic_DNA"/>
</dbReference>
<sequence>MEIAVNGITLHYEKKGNGAPLILLHGNGEDHHIFDKLIEKLAPYYTVYAIDSRNHGLSTKTDNFSYSFMADDIIAFIHNLKICEPSVLGFSDGAIISLLVALQHKDIFNKLILSGVNLKPSDFKDENLAWLNEEYTQTGDPLLKLMLEEPNIKLDSLKQITNKALVVGGENDLFNDHLFSDITATMPDASLLIMKGYDHAGYIVDQDILYPYIKEFLT</sequence>
<name>A0A4Y8L2E6_9BACT</name>
<dbReference type="InterPro" id="IPR000073">
    <property type="entry name" value="AB_hydrolase_1"/>
</dbReference>
<dbReference type="RefSeq" id="WP_026626918.1">
    <property type="nucleotide sequence ID" value="NZ_JAWZLG010000074.1"/>
</dbReference>
<dbReference type="OrthoDB" id="2247630at2"/>
<gene>
    <name evidence="3" type="ORF">E2605_12675</name>
</gene>
<dbReference type="Proteomes" id="UP000297861">
    <property type="component" value="Unassembled WGS sequence"/>
</dbReference>
<dbReference type="GO" id="GO:0016020">
    <property type="term" value="C:membrane"/>
    <property type="evidence" value="ECO:0007669"/>
    <property type="project" value="TreeGrafter"/>
</dbReference>
<dbReference type="Pfam" id="PF00561">
    <property type="entry name" value="Abhydrolase_1"/>
    <property type="match status" value="1"/>
</dbReference>
<dbReference type="PANTHER" id="PTHR43798">
    <property type="entry name" value="MONOACYLGLYCEROL LIPASE"/>
    <property type="match status" value="1"/>
</dbReference>
<evidence type="ECO:0000313" key="4">
    <source>
        <dbReference type="Proteomes" id="UP000297861"/>
    </source>
</evidence>
<dbReference type="InterPro" id="IPR029058">
    <property type="entry name" value="AB_hydrolase_fold"/>
</dbReference>
<dbReference type="AlphaFoldDB" id="A0A4Y8L2E6"/>
<proteinExistence type="predicted"/>
<evidence type="ECO:0000313" key="3">
    <source>
        <dbReference type="EMBL" id="TFD95682.1"/>
    </source>
</evidence>
<dbReference type="Gene3D" id="3.40.50.1820">
    <property type="entry name" value="alpha/beta hydrolase"/>
    <property type="match status" value="1"/>
</dbReference>
<dbReference type="SUPFAM" id="SSF53474">
    <property type="entry name" value="alpha/beta-Hydrolases"/>
    <property type="match status" value="1"/>
</dbReference>
<evidence type="ECO:0000256" key="1">
    <source>
        <dbReference type="ARBA" id="ARBA00022801"/>
    </source>
</evidence>
<dbReference type="InterPro" id="IPR050266">
    <property type="entry name" value="AB_hydrolase_sf"/>
</dbReference>
<dbReference type="STRING" id="1121485.GCA_000426485_03092"/>
<comment type="caution">
    <text evidence="3">The sequence shown here is derived from an EMBL/GenBank/DDBJ whole genome shotgun (WGS) entry which is preliminary data.</text>
</comment>
<dbReference type="GO" id="GO:0016787">
    <property type="term" value="F:hydrolase activity"/>
    <property type="evidence" value="ECO:0007669"/>
    <property type="project" value="UniProtKB-KW"/>
</dbReference>